<organism evidence="1 2">
    <name type="scientific">Erwinia tracheiphila</name>
    <dbReference type="NCBI Taxonomy" id="65700"/>
    <lineage>
        <taxon>Bacteria</taxon>
        <taxon>Pseudomonadati</taxon>
        <taxon>Pseudomonadota</taxon>
        <taxon>Gammaproteobacteria</taxon>
        <taxon>Enterobacterales</taxon>
        <taxon>Erwiniaceae</taxon>
        <taxon>Erwinia</taxon>
    </lineage>
</organism>
<sequence length="62" mass="7164">MLGDNEYRLTFSYRDDADLKEQIDALFDEIYTAAEIRNCVVDDMSLTDDATGLGWDHTDGWR</sequence>
<dbReference type="Proteomes" id="UP000264980">
    <property type="component" value="Chromosome"/>
</dbReference>
<proteinExistence type="predicted"/>
<reference evidence="1 2" key="1">
    <citation type="submission" date="2016-01" db="EMBL/GenBank/DDBJ databases">
        <authorList>
            <person name="Oliw E.H."/>
        </authorList>
    </citation>
    <scope>NUCLEOTIDE SEQUENCE [LARGE SCALE GENOMIC DNA]</scope>
    <source>
        <strain evidence="1 2">MDcuke</strain>
    </source>
</reference>
<dbReference type="AlphaFoldDB" id="A0A345CSB4"/>
<protein>
    <submittedName>
        <fullName evidence="1">Uncharacterized protein</fullName>
    </submittedName>
</protein>
<evidence type="ECO:0000313" key="1">
    <source>
        <dbReference type="EMBL" id="AXF76331.1"/>
    </source>
</evidence>
<evidence type="ECO:0000313" key="2">
    <source>
        <dbReference type="Proteomes" id="UP000264980"/>
    </source>
</evidence>
<accession>A0A345CSB4</accession>
<gene>
    <name evidence="1" type="ORF">AV903_10185</name>
</gene>
<dbReference type="EMBL" id="CP013970">
    <property type="protein sequence ID" value="AXF76331.1"/>
    <property type="molecule type" value="Genomic_DNA"/>
</dbReference>
<name>A0A345CSB4_9GAMM</name>
<dbReference type="RefSeq" id="WP_233480440.1">
    <property type="nucleotide sequence ID" value="NZ_CP013970.1"/>
</dbReference>